<organism evidence="2 3">
    <name type="scientific">Luteitalea pratensis</name>
    <dbReference type="NCBI Taxonomy" id="1855912"/>
    <lineage>
        <taxon>Bacteria</taxon>
        <taxon>Pseudomonadati</taxon>
        <taxon>Acidobacteriota</taxon>
        <taxon>Vicinamibacteria</taxon>
        <taxon>Vicinamibacterales</taxon>
        <taxon>Vicinamibacteraceae</taxon>
        <taxon>Luteitalea</taxon>
    </lineage>
</organism>
<dbReference type="KEGG" id="abac:LuPra_01662"/>
<proteinExistence type="predicted"/>
<keyword evidence="1" id="KW-0732">Signal</keyword>
<evidence type="ECO:0008006" key="4">
    <source>
        <dbReference type="Google" id="ProtNLM"/>
    </source>
</evidence>
<keyword evidence="3" id="KW-1185">Reference proteome</keyword>
<dbReference type="InterPro" id="IPR025566">
    <property type="entry name" value="DUF4331"/>
</dbReference>
<feature type="chain" id="PRO_5007511409" description="DUF4331 domain-containing protein" evidence="1">
    <location>
        <begin position="28"/>
        <end position="487"/>
    </location>
</feature>
<accession>A0A143PIQ7</accession>
<dbReference type="AlphaFoldDB" id="A0A143PIQ7"/>
<dbReference type="Pfam" id="PF14224">
    <property type="entry name" value="DUF4331"/>
    <property type="match status" value="1"/>
</dbReference>
<feature type="signal peptide" evidence="1">
    <location>
        <begin position="1"/>
        <end position="27"/>
    </location>
</feature>
<dbReference type="STRING" id="1855912.LuPra_01662"/>
<sequence precursor="true">MTTLLQKALLLTTATGVLVLTPATARASSHMDAPLITLDDAANTTDVYAFVQTENGRKSLVTALGVYPFEEPGIGPNKFNFDDNVLYAIHVAAGQDVAAGRPTYSYEFTFRTKFKNAKTILQSYLGVITDVDDASQNLTQFYTVTRVDHRTGRRVRLGEGVVPPNNQGNATPFYNQDDDGENHAKDGVASFDELDRYTKQSITVMDDGHVAFAGQRDDGFYGDIQAVFDLLKLRNPGKDAQSGFNLHLMALAIPVDEIGGDRQVAGVWATTSRRRFTILADGVHKSERFGDWVQVARQGNPLFNEGLVAIEDKDLYSRTSPSTDKVLFQKYAQNPELAKLLNLLVLEPDIAGIETGRTDIAGIFIPDVIKVDLSTDAARLAGGGPAHPTNPDDSGFSRLSIFGGDVLVSKVQPGFGKGVVPGGWPNGRRFGDDVVDIAVTALISDLRPSTPIIRGPAGDNVDGNDMAFNKVFPYESTPQNGRRHMHP</sequence>
<evidence type="ECO:0000313" key="2">
    <source>
        <dbReference type="EMBL" id="AMY08462.1"/>
    </source>
</evidence>
<dbReference type="Proteomes" id="UP000076079">
    <property type="component" value="Chromosome"/>
</dbReference>
<evidence type="ECO:0000313" key="3">
    <source>
        <dbReference type="Proteomes" id="UP000076079"/>
    </source>
</evidence>
<dbReference type="OrthoDB" id="525451at2"/>
<dbReference type="EMBL" id="CP015136">
    <property type="protein sequence ID" value="AMY08462.1"/>
    <property type="molecule type" value="Genomic_DNA"/>
</dbReference>
<name>A0A143PIQ7_LUTPR</name>
<dbReference type="RefSeq" id="WP_110170304.1">
    <property type="nucleotide sequence ID" value="NZ_CP015136.1"/>
</dbReference>
<evidence type="ECO:0000256" key="1">
    <source>
        <dbReference type="SAM" id="SignalP"/>
    </source>
</evidence>
<protein>
    <recommendedName>
        <fullName evidence="4">DUF4331 domain-containing protein</fullName>
    </recommendedName>
</protein>
<gene>
    <name evidence="2" type="ORF">LuPra_01662</name>
</gene>
<reference evidence="3" key="2">
    <citation type="submission" date="2016-04" db="EMBL/GenBank/DDBJ databases">
        <title>First Complete Genome Sequence of a Subdivision 6 Acidobacterium.</title>
        <authorList>
            <person name="Huang S."/>
            <person name="Vieira S."/>
            <person name="Bunk B."/>
            <person name="Riedel T."/>
            <person name="Sproeer C."/>
            <person name="Overmann J."/>
        </authorList>
    </citation>
    <scope>NUCLEOTIDE SEQUENCE [LARGE SCALE GENOMIC DNA]</scope>
    <source>
        <strain evidence="3">DSM 100886 HEG_-6_39</strain>
    </source>
</reference>
<reference evidence="2 3" key="1">
    <citation type="journal article" date="2016" name="Genome Announc.">
        <title>First Complete Genome Sequence of a Subdivision 6 Acidobacterium Strain.</title>
        <authorList>
            <person name="Huang S."/>
            <person name="Vieira S."/>
            <person name="Bunk B."/>
            <person name="Riedel T."/>
            <person name="Sproer C."/>
            <person name="Overmann J."/>
        </authorList>
    </citation>
    <scope>NUCLEOTIDE SEQUENCE [LARGE SCALE GENOMIC DNA]</scope>
    <source>
        <strain evidence="3">DSM 100886 HEG_-6_39</strain>
    </source>
</reference>